<organism evidence="2 3">
    <name type="scientific">Geochorda subterranea</name>
    <dbReference type="NCBI Taxonomy" id="3109564"/>
    <lineage>
        <taxon>Bacteria</taxon>
        <taxon>Bacillati</taxon>
        <taxon>Bacillota</taxon>
        <taxon>Limnochordia</taxon>
        <taxon>Limnochordales</taxon>
        <taxon>Geochordaceae</taxon>
        <taxon>Geochorda</taxon>
    </lineage>
</organism>
<dbReference type="PANTHER" id="PTHR36454:SF1">
    <property type="entry name" value="DUF1015 DOMAIN-CONTAINING PROTEIN"/>
    <property type="match status" value="1"/>
</dbReference>
<dbReference type="PANTHER" id="PTHR36454">
    <property type="entry name" value="LMO2823 PROTEIN"/>
    <property type="match status" value="1"/>
</dbReference>
<name>A0ABZ1BNS8_9FIRM</name>
<evidence type="ECO:0000313" key="2">
    <source>
        <dbReference type="EMBL" id="WRP14243.1"/>
    </source>
</evidence>
<gene>
    <name evidence="2" type="ORF">VLY81_12580</name>
</gene>
<evidence type="ECO:0000256" key="1">
    <source>
        <dbReference type="SAM" id="MobiDB-lite"/>
    </source>
</evidence>
<dbReference type="Proteomes" id="UP001333102">
    <property type="component" value="Chromosome"/>
</dbReference>
<evidence type="ECO:0000313" key="3">
    <source>
        <dbReference type="Proteomes" id="UP001333102"/>
    </source>
</evidence>
<dbReference type="RefSeq" id="WP_324668547.1">
    <property type="nucleotide sequence ID" value="NZ_CP141614.1"/>
</dbReference>
<protein>
    <submittedName>
        <fullName evidence="2">DUF1015 family protein</fullName>
    </submittedName>
</protein>
<sequence length="458" mass="49154">MPKVWLLSGIRYDPARVGDVGTLLADAADWRPLARRPAGGPSRLESGPETGTSDARPHASRLFSDWAGTVVSEWLARGLLVRDEEPTLYLYEARRPVPEERRHGPGVAEIASYRAVVAALGVSEPAPPRRVESLDPAAVDPMMPVMKAFAVDVAPVWGLFAKAAAGPRRTRLDEILAGTVEQGEPVLAIEAGDGSSHRVWRLQVDLAQELADILSQVPIAVVQGGLQVEALRRLAAQSPDGRVNGVPPSVLAFLTPCDSPADAGETPAILPVHRLLLASSRLDAAGVERRLSAYFRLIDVATEAEAPASLELVDAALAQLGRARDEFTGFVLYLGGGRVKVARSKGRMLMENWTHPLGRTTWRAMDVNVLHALAFERALGIGLEASRLHAPPLDVEESAPGAIERVDRGEAAAAFLLPPPSPQQLLTVALDSNPIPADSVRPWPPIPAGLILRWRRPS</sequence>
<accession>A0ABZ1BNS8</accession>
<dbReference type="Pfam" id="PF06245">
    <property type="entry name" value="DUF1015"/>
    <property type="match status" value="1"/>
</dbReference>
<reference evidence="3" key="1">
    <citation type="submission" date="2023-12" db="EMBL/GenBank/DDBJ databases">
        <title>Novel isolates from deep terrestrial aquifers shed light on the physiology and ecology of the class Limnochordia.</title>
        <authorList>
            <person name="Karnachuk O.V."/>
            <person name="Lukina A.P."/>
            <person name="Avakyan M.R."/>
            <person name="Kadnikov V."/>
            <person name="Begmatov S."/>
            <person name="Beletsky A.V."/>
            <person name="Mardanov A.V."/>
            <person name="Ravin N.V."/>
        </authorList>
    </citation>
    <scope>NUCLEOTIDE SEQUENCE [LARGE SCALE GENOMIC DNA]</scope>
    <source>
        <strain evidence="3">LN</strain>
    </source>
</reference>
<dbReference type="EMBL" id="CP141614">
    <property type="protein sequence ID" value="WRP14243.1"/>
    <property type="molecule type" value="Genomic_DNA"/>
</dbReference>
<feature type="region of interest" description="Disordered" evidence="1">
    <location>
        <begin position="34"/>
        <end position="57"/>
    </location>
</feature>
<keyword evidence="3" id="KW-1185">Reference proteome</keyword>
<dbReference type="InterPro" id="IPR008323">
    <property type="entry name" value="UCP033563"/>
</dbReference>
<proteinExistence type="predicted"/>